<reference evidence="3 4" key="1">
    <citation type="journal article" date="2013" name="Int. J. Syst. Evol. Microbiol.">
        <title>Tumebacillus flagellatus sp. nov., an alpha-amylase/pullulanase-producing bacterium isolated from cassava wastewater.</title>
        <authorList>
            <person name="Wang Q."/>
            <person name="Xie N."/>
            <person name="Qin Y."/>
            <person name="Shen N."/>
            <person name="Zhu J."/>
            <person name="Mi H."/>
            <person name="Huang R."/>
        </authorList>
    </citation>
    <scope>NUCLEOTIDE SEQUENCE [LARGE SCALE GENOMIC DNA]</scope>
    <source>
        <strain evidence="3 4">GST4</strain>
    </source>
</reference>
<keyword evidence="4" id="KW-1185">Reference proteome</keyword>
<dbReference type="Proteomes" id="UP000027931">
    <property type="component" value="Unassembled WGS sequence"/>
</dbReference>
<gene>
    <name evidence="3" type="ORF">EL26_21990</name>
</gene>
<protein>
    <recommendedName>
        <fullName evidence="5">DUF4446 domain-containing protein</fullName>
    </recommendedName>
</protein>
<evidence type="ECO:0000256" key="2">
    <source>
        <dbReference type="SAM" id="Phobius"/>
    </source>
</evidence>
<dbReference type="InterPro" id="IPR027981">
    <property type="entry name" value="DUF4446"/>
</dbReference>
<accession>A0A074LKY7</accession>
<dbReference type="EMBL" id="JMIR01000043">
    <property type="protein sequence ID" value="KEO81210.1"/>
    <property type="molecule type" value="Genomic_DNA"/>
</dbReference>
<dbReference type="RefSeq" id="WP_052036650.1">
    <property type="nucleotide sequence ID" value="NZ_JMIR01000043.1"/>
</dbReference>
<proteinExistence type="predicted"/>
<evidence type="ECO:0008006" key="5">
    <source>
        <dbReference type="Google" id="ProtNLM"/>
    </source>
</evidence>
<dbReference type="Pfam" id="PF14584">
    <property type="entry name" value="DUF4446"/>
    <property type="match status" value="1"/>
</dbReference>
<keyword evidence="1" id="KW-0175">Coiled coil</keyword>
<dbReference type="AlphaFoldDB" id="A0A074LKY7"/>
<name>A0A074LKY7_9BACL</name>
<comment type="caution">
    <text evidence="3">The sequence shown here is derived from an EMBL/GenBank/DDBJ whole genome shotgun (WGS) entry which is preliminary data.</text>
</comment>
<sequence length="168" mass="18902">MVDSKQWMLQNIDLVIALLSGLVVLLLILYVVNIIRTAQIRKRYRNLMKGLKHANLEEILFQYAADVQRLQAQVEDVAATHERLQREIDLSVGPVGVLRYNAFPDAGSDLSYSIALLNREADGVVLSSIFGREESRTYAKPILAGASTYKLSEEEQEALQKAIAQMKR</sequence>
<evidence type="ECO:0000313" key="4">
    <source>
        <dbReference type="Proteomes" id="UP000027931"/>
    </source>
</evidence>
<keyword evidence="2" id="KW-1133">Transmembrane helix</keyword>
<evidence type="ECO:0000256" key="1">
    <source>
        <dbReference type="SAM" id="Coils"/>
    </source>
</evidence>
<dbReference type="STRING" id="1157490.EL26_21990"/>
<evidence type="ECO:0000313" key="3">
    <source>
        <dbReference type="EMBL" id="KEO81210.1"/>
    </source>
</evidence>
<keyword evidence="2" id="KW-0812">Transmembrane</keyword>
<organism evidence="3 4">
    <name type="scientific">Tumebacillus flagellatus</name>
    <dbReference type="NCBI Taxonomy" id="1157490"/>
    <lineage>
        <taxon>Bacteria</taxon>
        <taxon>Bacillati</taxon>
        <taxon>Bacillota</taxon>
        <taxon>Bacilli</taxon>
        <taxon>Bacillales</taxon>
        <taxon>Alicyclobacillaceae</taxon>
        <taxon>Tumebacillus</taxon>
    </lineage>
</organism>
<keyword evidence="2" id="KW-0472">Membrane</keyword>
<dbReference type="OrthoDB" id="5244042at2"/>
<feature type="coiled-coil region" evidence="1">
    <location>
        <begin position="53"/>
        <end position="87"/>
    </location>
</feature>
<feature type="transmembrane region" description="Helical" evidence="2">
    <location>
        <begin position="12"/>
        <end position="35"/>
    </location>
</feature>
<dbReference type="eggNOG" id="COG1196">
    <property type="taxonomic scope" value="Bacteria"/>
</dbReference>